<dbReference type="AlphaFoldDB" id="A0A391NNN6"/>
<proteinExistence type="predicted"/>
<dbReference type="Proteomes" id="UP000265618">
    <property type="component" value="Unassembled WGS sequence"/>
</dbReference>
<dbReference type="EMBL" id="BDIP01002986">
    <property type="protein sequence ID" value="GCA63294.1"/>
    <property type="molecule type" value="Genomic_DNA"/>
</dbReference>
<reference evidence="1 2" key="1">
    <citation type="journal article" date="2018" name="PLoS ONE">
        <title>The draft genome of Kipferlia bialata reveals reductive genome evolution in fornicate parasites.</title>
        <authorList>
            <person name="Tanifuji G."/>
            <person name="Takabayashi S."/>
            <person name="Kume K."/>
            <person name="Takagi M."/>
            <person name="Nakayama T."/>
            <person name="Kamikawa R."/>
            <person name="Inagaki Y."/>
            <person name="Hashimoto T."/>
        </authorList>
    </citation>
    <scope>NUCLEOTIDE SEQUENCE [LARGE SCALE GENOMIC DNA]</scope>
    <source>
        <strain evidence="1">NY0173</strain>
    </source>
</reference>
<comment type="caution">
    <text evidence="1">The sequence shown here is derived from an EMBL/GenBank/DDBJ whole genome shotgun (WGS) entry which is preliminary data.</text>
</comment>
<organism evidence="1 2">
    <name type="scientific">Kipferlia bialata</name>
    <dbReference type="NCBI Taxonomy" id="797122"/>
    <lineage>
        <taxon>Eukaryota</taxon>
        <taxon>Metamonada</taxon>
        <taxon>Carpediemonas-like organisms</taxon>
        <taxon>Kipferlia</taxon>
    </lineage>
</organism>
<feature type="non-terminal residue" evidence="1">
    <location>
        <position position="1"/>
    </location>
</feature>
<sequence>DFDDEDLGKYWYTVALDLFGVRVGHADTDGAAVRGSVTFRDSDG</sequence>
<accession>A0A391NNN6</accession>
<name>A0A391NNN6_9EUKA</name>
<gene>
    <name evidence="1" type="ORF">KIPB_009096</name>
</gene>
<protein>
    <submittedName>
        <fullName evidence="1">Uncharacterized protein</fullName>
    </submittedName>
</protein>
<evidence type="ECO:0000313" key="1">
    <source>
        <dbReference type="EMBL" id="GCA63294.1"/>
    </source>
</evidence>
<evidence type="ECO:0000313" key="2">
    <source>
        <dbReference type="Proteomes" id="UP000265618"/>
    </source>
</evidence>
<keyword evidence="2" id="KW-1185">Reference proteome</keyword>